<keyword evidence="1" id="KW-0732">Signal</keyword>
<evidence type="ECO:0000313" key="3">
    <source>
        <dbReference type="Proteomes" id="UP000254107"/>
    </source>
</evidence>
<feature type="signal peptide" evidence="1">
    <location>
        <begin position="1"/>
        <end position="22"/>
    </location>
</feature>
<evidence type="ECO:0000313" key="2">
    <source>
        <dbReference type="EMBL" id="STY99507.1"/>
    </source>
</evidence>
<feature type="chain" id="PRO_5016590828" evidence="1">
    <location>
        <begin position="23"/>
        <end position="182"/>
    </location>
</feature>
<sequence length="182" mass="21111">MSRCMMSASLSLCMILPMMSVANPSYSPHADSDKALIGKWQCHVKHANPLIKQESQLQFFKNHTMHEHIRIYYGQPSDYAYQIESATAKSSWTLAQETLHYGNHQFHNYAVRMPNANKDDLEQENIALQKSLPMVQDMMNNDINKRAFDIHFINKKSFIMNDVDSQIFTTCHKQGLFGFYKE</sequence>
<name>A0A378QF20_MORLA</name>
<dbReference type="GeneID" id="302269520"/>
<accession>A0A378QF20</accession>
<reference evidence="2 3" key="1">
    <citation type="submission" date="2018-06" db="EMBL/GenBank/DDBJ databases">
        <authorList>
            <consortium name="Pathogen Informatics"/>
            <person name="Doyle S."/>
        </authorList>
    </citation>
    <scope>NUCLEOTIDE SEQUENCE [LARGE SCALE GENOMIC DNA]</scope>
    <source>
        <strain evidence="2 3">NCTC7911</strain>
    </source>
</reference>
<organism evidence="2 3">
    <name type="scientific">Moraxella lacunata</name>
    <dbReference type="NCBI Taxonomy" id="477"/>
    <lineage>
        <taxon>Bacteria</taxon>
        <taxon>Pseudomonadati</taxon>
        <taxon>Pseudomonadota</taxon>
        <taxon>Gammaproteobacteria</taxon>
        <taxon>Moraxellales</taxon>
        <taxon>Moraxellaceae</taxon>
        <taxon>Moraxella</taxon>
    </lineage>
</organism>
<dbReference type="EMBL" id="UGQC01000001">
    <property type="protein sequence ID" value="STY99507.1"/>
    <property type="molecule type" value="Genomic_DNA"/>
</dbReference>
<dbReference type="Proteomes" id="UP000254107">
    <property type="component" value="Unassembled WGS sequence"/>
</dbReference>
<proteinExistence type="predicted"/>
<evidence type="ECO:0000256" key="1">
    <source>
        <dbReference type="SAM" id="SignalP"/>
    </source>
</evidence>
<gene>
    <name evidence="2" type="ORF">NCTC7911_00883</name>
</gene>
<dbReference type="RefSeq" id="WP_143821866.1">
    <property type="nucleotide sequence ID" value="NZ_MXAN01000004.1"/>
</dbReference>
<keyword evidence="3" id="KW-1185">Reference proteome</keyword>
<protein>
    <submittedName>
        <fullName evidence="2">Uncharacterized protein</fullName>
    </submittedName>
</protein>
<dbReference type="AlphaFoldDB" id="A0A378QF20"/>